<dbReference type="Pfam" id="PF02469">
    <property type="entry name" value="Fasciclin"/>
    <property type="match status" value="2"/>
</dbReference>
<dbReference type="PANTHER" id="PTHR10900:SF77">
    <property type="entry name" value="FI19380P1"/>
    <property type="match status" value="1"/>
</dbReference>
<keyword evidence="3" id="KW-0732">Signal</keyword>
<dbReference type="PANTHER" id="PTHR10900">
    <property type="entry name" value="PERIOSTIN-RELATED"/>
    <property type="match status" value="1"/>
</dbReference>
<name>D6RQX3_COPC7</name>
<dbReference type="EMBL" id="AACS02000013">
    <property type="protein sequence ID" value="EFI26546.1"/>
    <property type="molecule type" value="Genomic_DNA"/>
</dbReference>
<evidence type="ECO:0000313" key="5">
    <source>
        <dbReference type="EMBL" id="EFI26546.1"/>
    </source>
</evidence>
<evidence type="ECO:0000259" key="4">
    <source>
        <dbReference type="PROSITE" id="PS50213"/>
    </source>
</evidence>
<dbReference type="InterPro" id="IPR016024">
    <property type="entry name" value="ARM-type_fold"/>
</dbReference>
<feature type="signal peptide" evidence="3">
    <location>
        <begin position="1"/>
        <end position="24"/>
    </location>
</feature>
<dbReference type="KEGG" id="cci:CC1G_15759"/>
<evidence type="ECO:0000256" key="2">
    <source>
        <dbReference type="SAM" id="Phobius"/>
    </source>
</evidence>
<dbReference type="Gene3D" id="2.30.180.10">
    <property type="entry name" value="FAS1 domain"/>
    <property type="match status" value="2"/>
</dbReference>
<evidence type="ECO:0000256" key="1">
    <source>
        <dbReference type="SAM" id="MobiDB-lite"/>
    </source>
</evidence>
<feature type="transmembrane region" description="Helical" evidence="2">
    <location>
        <begin position="484"/>
        <end position="507"/>
    </location>
</feature>
<dbReference type="eggNOG" id="KOG1437">
    <property type="taxonomic scope" value="Eukaryota"/>
</dbReference>
<dbReference type="InterPro" id="IPR050904">
    <property type="entry name" value="Adhesion/Biosynth-related"/>
</dbReference>
<feature type="domain" description="FAS1" evidence="4">
    <location>
        <begin position="24"/>
        <end position="185"/>
    </location>
</feature>
<keyword evidence="2" id="KW-0812">Transmembrane</keyword>
<keyword evidence="2" id="KW-1133">Transmembrane helix</keyword>
<reference evidence="5 6" key="1">
    <citation type="journal article" date="2010" name="Proc. Natl. Acad. Sci. U.S.A.">
        <title>Insights into evolution of multicellular fungi from the assembled chromosomes of the mushroom Coprinopsis cinerea (Coprinus cinereus).</title>
        <authorList>
            <person name="Stajich J.E."/>
            <person name="Wilke S.K."/>
            <person name="Ahren D."/>
            <person name="Au C.H."/>
            <person name="Birren B.W."/>
            <person name="Borodovsky M."/>
            <person name="Burns C."/>
            <person name="Canback B."/>
            <person name="Casselton L.A."/>
            <person name="Cheng C.K."/>
            <person name="Deng J."/>
            <person name="Dietrich F.S."/>
            <person name="Fargo D.C."/>
            <person name="Farman M.L."/>
            <person name="Gathman A.C."/>
            <person name="Goldberg J."/>
            <person name="Guigo R."/>
            <person name="Hoegger P.J."/>
            <person name="Hooker J.B."/>
            <person name="Huggins A."/>
            <person name="James T.Y."/>
            <person name="Kamada T."/>
            <person name="Kilaru S."/>
            <person name="Kodira C."/>
            <person name="Kues U."/>
            <person name="Kupfer D."/>
            <person name="Kwan H.S."/>
            <person name="Lomsadze A."/>
            <person name="Li W."/>
            <person name="Lilly W.W."/>
            <person name="Ma L.J."/>
            <person name="Mackey A.J."/>
            <person name="Manning G."/>
            <person name="Martin F."/>
            <person name="Muraguchi H."/>
            <person name="Natvig D.O."/>
            <person name="Palmerini H."/>
            <person name="Ramesh M.A."/>
            <person name="Rehmeyer C.J."/>
            <person name="Roe B.A."/>
            <person name="Shenoy N."/>
            <person name="Stanke M."/>
            <person name="Ter-Hovhannisyan V."/>
            <person name="Tunlid A."/>
            <person name="Velagapudi R."/>
            <person name="Vision T.J."/>
            <person name="Zeng Q."/>
            <person name="Zolan M.E."/>
            <person name="Pukkila P.J."/>
        </authorList>
    </citation>
    <scope>NUCLEOTIDE SEQUENCE [LARGE SCALE GENOMIC DNA]</scope>
    <source>
        <strain evidence="6">Okayama-7 / 130 / ATCC MYA-4618 / FGSC 9003</strain>
    </source>
</reference>
<feature type="region of interest" description="Disordered" evidence="1">
    <location>
        <begin position="321"/>
        <end position="394"/>
    </location>
</feature>
<feature type="transmembrane region" description="Helical" evidence="2">
    <location>
        <begin position="544"/>
        <end position="565"/>
    </location>
</feature>
<protein>
    <recommendedName>
        <fullName evidence="4">FAS1 domain-containing protein</fullName>
    </recommendedName>
</protein>
<dbReference type="InterPro" id="IPR036378">
    <property type="entry name" value="FAS1_dom_sf"/>
</dbReference>
<sequence length="1990" mass="220943">MDLRRNASLFLLYAFCGLLASAWAHTLPALIDSRDELSVFGEIVRRFPALVGNLTAAGGTVFAPTNDAIRDFLIREAGGSPAVDALSEDIVNDLLSYHILPLSLRSDDLGIPGGVVVETSLLDEQLANLEGTPNVVFASAFGSTGQLVERGRLSIFSGVGEPAAVSVPDLEIEGGGILHIIDNVLNFPRTCTDTAEVASLSTLQAALETTNLTTVVDTTPKFTCFAPTDEAFAAAGIDLTQLSTKEIEDALKYHSIVGDVGYSTAFEDGQEYQTLLGVPVTVSKRDGNLYINDVAVEQANVIMTNGVAHVLSGVLVPPAGAVPSDTGSDGSGDGEGGGSGSGSDDDPNDTDGSGVSRTGVDLFAQDSDGAEKGKEEGPRRGDEDRKRPLPPVDDEEFRRDARIWGLYLKEAGEEAKEQVELWKTGLESLLLFAGLFAGVVASFLVESRKKLRLEDQEFLLMEIRNALRNEPPPLESYEPKAIDVWVNGLWFTSLLTTLFGAIVGVLARSWLIRFSPINTRQEATEAYKRWMLDQRSERWRLRKVITFIPLLVQLAFFLFAAGVGLQVLEDHRSLGIVVLGAVSVSIIVYLVISALPLFFSPDSCPFQTPLSDILLGIRNLWRQLTSKDSPHAPHYDFDARHVASTLAKIWLRRLIKSPKSDFVDEAVKELNRKSLKDERIQFFAEADEVAAPKVILRRLQECMLPEHADLHRRNDIISDHLVALAKFADYAESHGNENLKNVLYNSLRRGQPLGQWTFFPEPVRALAFSVRAPLLAMFERDFQESELFEQPWRKTVLYMQPRHRHIFFLAACRGLVQGAPILRKVSAFSIGLCLANAARTGLQSEWSGEMQHSEREAKRLCPAEEYPIGDAIIDSMAEMATRDPDEVVARSAQLAVLGLGLEDIRQKMLDATLSRIDRARPGHCLELIQLFLLDVSVRDTAMRSIAPLLVEIFFYGADPWAGQAEHMLLSLLDDGPETVSEVISWAVKEKILSGLQQENRKFLLATLEGIKCCLLRRHPGDYYTWGDMFRTQMQGPFLEIAQIALKDSEKDVLVIAKTVLQLLSTQLQDDQQLATAVAFLREEIKSALAWDSTWPSQERAIELLRALVNDNGLFDGLIEELLPEISALYNSNHPSITVNSAIIHFFTDLVEKAKFLPQIQTALPQQLDSIFNTVGWHCSIKLTVILRELALHDVATASGRIDNLIGIMACDSNMMVTNGARESLRILATREDLRSLILSKVPEKLEISDPELDHAVGWIRVLLLLIEYPDTRGPSCTIIAQRVTRKGVRMHSTEQVRRPGSLDADSVRDINQCEEISRLALDLMHYPEICGEVFRALKALVLQLGSKSSMACLENAIRTHLGCGSDGYGSREVPTEIAGELAHEEDPMFLRLLLDILSYAIENQESTVCIECARALGRLAWNPGKSRDVLTQVKAAQALESLAKVNCPMTREHWVTALEGFIIHADYSEGLLALVQMSLFDEFHTVRHTAVHTINDLAHHSVKLADSLAKSALIKNLERTSKDPAREVREVWPTALASISLRVSDFKDVAIPVLVRIATEDEHLDIRKEASIKLGTIASDAKEKESIVALLVKRFEELLKDPDVEVRMKALCTLDYGALEKDYSFEDCIKALLPLLLKIATTHDGSVIRETAENLLSTMIQGRLGLQDAFGEFALTVTGSIAAMTERGRGVAVDLVKKIPFLPEDIVPSTCSTLTPLLAHNWADTRSTALELLVLIYGRTQNRGRYSRQLGLQLRSTDFGLEGLQFIQSTIPDVIKMALRDTHDDLRVRALGFLVTLCSEDDFLAKIKPCQPQLMALLEVDNLRSQTIELLSHLSRDRVVRRSIAFWIIDRMTSENATGQDLAMQLLTVLIMDDRLEFHADQGSDYVLMLIAAANLPEGQISPYGFGITTGLLPLQHLLFPERYDYPTHIELPAELEPWFMFSVFGKHVTSHEVHRWTVEMPKYVERETEQYEAGLREHMEIGPAPRVVF</sequence>
<dbReference type="VEuPathDB" id="FungiDB:CC1G_15759"/>
<feature type="transmembrane region" description="Helical" evidence="2">
    <location>
        <begin position="428"/>
        <end position="445"/>
    </location>
</feature>
<dbReference type="SMART" id="SM00554">
    <property type="entry name" value="FAS1"/>
    <property type="match status" value="2"/>
</dbReference>
<dbReference type="InParanoid" id="D6RQX3"/>
<dbReference type="HOGENOM" id="CLU_234095_0_0_1"/>
<dbReference type="InterPro" id="IPR045338">
    <property type="entry name" value="DUF6535"/>
</dbReference>
<gene>
    <name evidence="5" type="ORF">CC1G_15759</name>
</gene>
<feature type="transmembrane region" description="Helical" evidence="2">
    <location>
        <begin position="577"/>
        <end position="599"/>
    </location>
</feature>
<proteinExistence type="predicted"/>
<dbReference type="STRING" id="240176.D6RQX3"/>
<feature type="compositionally biased region" description="Basic and acidic residues" evidence="1">
    <location>
        <begin position="369"/>
        <end position="387"/>
    </location>
</feature>
<feature type="chain" id="PRO_5003087893" description="FAS1 domain-containing protein" evidence="3">
    <location>
        <begin position="25"/>
        <end position="1990"/>
    </location>
</feature>
<dbReference type="Gene3D" id="1.25.10.10">
    <property type="entry name" value="Leucine-rich Repeat Variant"/>
    <property type="match status" value="2"/>
</dbReference>
<organism evidence="5 6">
    <name type="scientific">Coprinopsis cinerea (strain Okayama-7 / 130 / ATCC MYA-4618 / FGSC 9003)</name>
    <name type="common">Inky cap fungus</name>
    <name type="synonym">Hormographiella aspergillata</name>
    <dbReference type="NCBI Taxonomy" id="240176"/>
    <lineage>
        <taxon>Eukaryota</taxon>
        <taxon>Fungi</taxon>
        <taxon>Dikarya</taxon>
        <taxon>Basidiomycota</taxon>
        <taxon>Agaricomycotina</taxon>
        <taxon>Agaricomycetes</taxon>
        <taxon>Agaricomycetidae</taxon>
        <taxon>Agaricales</taxon>
        <taxon>Agaricineae</taxon>
        <taxon>Psathyrellaceae</taxon>
        <taxon>Coprinopsis</taxon>
    </lineage>
</organism>
<dbReference type="Proteomes" id="UP000001861">
    <property type="component" value="Unassembled WGS sequence"/>
</dbReference>
<dbReference type="OrthoDB" id="286301at2759"/>
<dbReference type="SUPFAM" id="SSF48371">
    <property type="entry name" value="ARM repeat"/>
    <property type="match status" value="2"/>
</dbReference>
<comment type="caution">
    <text evidence="5">The sequence shown here is derived from an EMBL/GenBank/DDBJ whole genome shotgun (WGS) entry which is preliminary data.</text>
</comment>
<dbReference type="InterPro" id="IPR000782">
    <property type="entry name" value="FAS1_domain"/>
</dbReference>
<accession>D6RQX3</accession>
<dbReference type="GO" id="GO:0005615">
    <property type="term" value="C:extracellular space"/>
    <property type="evidence" value="ECO:0007669"/>
    <property type="project" value="TreeGrafter"/>
</dbReference>
<dbReference type="GeneID" id="9379773"/>
<keyword evidence="2" id="KW-0472">Membrane</keyword>
<dbReference type="PROSITE" id="PS50213">
    <property type="entry name" value="FAS1"/>
    <property type="match status" value="2"/>
</dbReference>
<keyword evidence="6" id="KW-1185">Reference proteome</keyword>
<evidence type="ECO:0000313" key="6">
    <source>
        <dbReference type="Proteomes" id="UP000001861"/>
    </source>
</evidence>
<evidence type="ECO:0000256" key="3">
    <source>
        <dbReference type="SAM" id="SignalP"/>
    </source>
</evidence>
<dbReference type="InterPro" id="IPR011989">
    <property type="entry name" value="ARM-like"/>
</dbReference>
<feature type="compositionally biased region" description="Gly residues" evidence="1">
    <location>
        <begin position="329"/>
        <end position="341"/>
    </location>
</feature>
<dbReference type="Pfam" id="PF20153">
    <property type="entry name" value="DUF6535"/>
    <property type="match status" value="1"/>
</dbReference>
<feature type="domain" description="FAS1" evidence="4">
    <location>
        <begin position="187"/>
        <end position="315"/>
    </location>
</feature>
<dbReference type="SUPFAM" id="SSF82153">
    <property type="entry name" value="FAS1 domain"/>
    <property type="match status" value="2"/>
</dbReference>
<dbReference type="RefSeq" id="XP_002910040.1">
    <property type="nucleotide sequence ID" value="XM_002909994.1"/>
</dbReference>